<reference evidence="3 4" key="1">
    <citation type="submission" date="2019-07" db="EMBL/GenBank/DDBJ databases">
        <title>Genomics analysis of Aphanomyces spp. identifies a new class of oomycete effector associated with host adaptation.</title>
        <authorList>
            <person name="Gaulin E."/>
        </authorList>
    </citation>
    <scope>NUCLEOTIDE SEQUENCE [LARGE SCALE GENOMIC DNA]</scope>
    <source>
        <strain evidence="3 4">ATCC 201684</strain>
    </source>
</reference>
<evidence type="ECO:0000256" key="2">
    <source>
        <dbReference type="SAM" id="MobiDB-lite"/>
    </source>
</evidence>
<dbReference type="Proteomes" id="UP000481153">
    <property type="component" value="Unassembled WGS sequence"/>
</dbReference>
<sequence>MPQVVDDALRDSIAAFPEELQESLKEKFNAYYANPETHHVEQVLRKRMTDAHAQSLLFSPTREQAALYVTLIQGPPKGAPESHPCSVVCQRYLSMWYLCHARHWPLAKEFILHGGLDALVDLFEHDNMHFRGQALDVFTQVTSNPDFDWFTLPSCAESKAIHSKMLLLTNTSDFVKSLVANKGVAAMSYYALQILAFFMSWVRKLYTKGELRLSSALLATLSDWKSTPGLSEEERTLATKVFDDFNRWPAADAEERQQKKELFEEVEYPEGTLNLKQAHDAILALDYDQAIPLCSSIIDLGDATPAPDRMQAYSLRGHARFLRQLDRNDLKKLVYKMAIDDFTSALDMEVSVDGYFSRVQLIEEKATALAHLHIFSQALATLTPEDWMTQDESSRLEDKAREIRALQEEYNQLHGQKHMKEQTIFDAIMLRRGKEVAQQAVEPLQSRVVATSNQDTNDEPAAPSIPKPKKAKVSPPNKTKTSLVPPLARKLLKCKQDPAAMAKFLGAVSGDDVADSLVGILNPDVLRSIVAGAALLSPDKAHDVVRALQTLPAFSLVLDLADDPALVASMTTLTLQ</sequence>
<name>A0A6G0XP99_9STRA</name>
<keyword evidence="4" id="KW-1185">Reference proteome</keyword>
<protein>
    <submittedName>
        <fullName evidence="3">Uncharacterized protein</fullName>
    </submittedName>
</protein>
<evidence type="ECO:0000256" key="1">
    <source>
        <dbReference type="SAM" id="Coils"/>
    </source>
</evidence>
<dbReference type="AlphaFoldDB" id="A0A6G0XP99"/>
<keyword evidence="1" id="KW-0175">Coiled coil</keyword>
<feature type="coiled-coil region" evidence="1">
    <location>
        <begin position="389"/>
        <end position="423"/>
    </location>
</feature>
<dbReference type="EMBL" id="VJMJ01000030">
    <property type="protein sequence ID" value="KAF0742151.1"/>
    <property type="molecule type" value="Genomic_DNA"/>
</dbReference>
<evidence type="ECO:0000313" key="3">
    <source>
        <dbReference type="EMBL" id="KAF0742151.1"/>
    </source>
</evidence>
<evidence type="ECO:0000313" key="4">
    <source>
        <dbReference type="Proteomes" id="UP000481153"/>
    </source>
</evidence>
<comment type="caution">
    <text evidence="3">The sequence shown here is derived from an EMBL/GenBank/DDBJ whole genome shotgun (WGS) entry which is preliminary data.</text>
</comment>
<feature type="region of interest" description="Disordered" evidence="2">
    <location>
        <begin position="450"/>
        <end position="482"/>
    </location>
</feature>
<proteinExistence type="predicted"/>
<dbReference type="VEuPathDB" id="FungiDB:AeMF1_002304"/>
<accession>A0A6G0XP99</accession>
<gene>
    <name evidence="3" type="ORF">Ae201684_002820</name>
</gene>
<organism evidence="3 4">
    <name type="scientific">Aphanomyces euteiches</name>
    <dbReference type="NCBI Taxonomy" id="100861"/>
    <lineage>
        <taxon>Eukaryota</taxon>
        <taxon>Sar</taxon>
        <taxon>Stramenopiles</taxon>
        <taxon>Oomycota</taxon>
        <taxon>Saprolegniomycetes</taxon>
        <taxon>Saprolegniales</taxon>
        <taxon>Verrucalvaceae</taxon>
        <taxon>Aphanomyces</taxon>
    </lineage>
</organism>